<evidence type="ECO:0000256" key="4">
    <source>
        <dbReference type="ARBA" id="ARBA00022989"/>
    </source>
</evidence>
<feature type="transmembrane region" description="Helical" evidence="8">
    <location>
        <begin position="124"/>
        <end position="145"/>
    </location>
</feature>
<feature type="transmembrane region" description="Helical" evidence="8">
    <location>
        <begin position="169"/>
        <end position="196"/>
    </location>
</feature>
<proteinExistence type="inferred from homology"/>
<protein>
    <recommendedName>
        <fullName evidence="6">Complex I assembly factor TIMMDC1, mitochondrial</fullName>
    </recommendedName>
    <alternativeName>
        <fullName evidence="7">Translocase of inner mitochondrial membrane domain-containing protein 1</fullName>
    </alternativeName>
</protein>
<accession>A0ABN8LDF9</accession>
<gene>
    <name evidence="9" type="ORF">CHILSU_LOCUS11083</name>
</gene>
<dbReference type="PANTHER" id="PTHR13002">
    <property type="entry name" value="C3ORF1 PROTEIN-RELATED"/>
    <property type="match status" value="1"/>
</dbReference>
<keyword evidence="10" id="KW-1185">Reference proteome</keyword>
<keyword evidence="3 8" id="KW-0812">Transmembrane</keyword>
<keyword evidence="5 8" id="KW-0472">Membrane</keyword>
<evidence type="ECO:0000256" key="1">
    <source>
        <dbReference type="ARBA" id="ARBA00004141"/>
    </source>
</evidence>
<evidence type="ECO:0000256" key="7">
    <source>
        <dbReference type="ARBA" id="ARBA00041344"/>
    </source>
</evidence>
<evidence type="ECO:0000256" key="5">
    <source>
        <dbReference type="ARBA" id="ARBA00023136"/>
    </source>
</evidence>
<sequence>MMLRTVVRLTPTFIPLFRSHNNEHDYDMIKTKPGQAPENGWERVKRMYSQNEFGEVSAELTNVVHSSLCGAFIGACFGGFVISKDSYVYFLENNQATIFKSTGDAKKKLQDYVMIAFAKGAYQWGWRLGMFTGMFSLIATTMSVYRGETALVEYITAGALTGALYKANLGLAATLVGAGLGAALSTIAGLAILGILKVTGVTMDDIRKAMTKIKEARQDQLNQALEKASEIKNDDLTRHHESLVTQKGEIKVELIK</sequence>
<comment type="subcellular location">
    <subcellularLocation>
        <location evidence="1">Membrane</location>
        <topology evidence="1">Multi-pass membrane protein</topology>
    </subcellularLocation>
</comment>
<reference evidence="9" key="1">
    <citation type="submission" date="2021-12" db="EMBL/GenBank/DDBJ databases">
        <authorList>
            <person name="King R."/>
        </authorList>
    </citation>
    <scope>NUCLEOTIDE SEQUENCE</scope>
</reference>
<evidence type="ECO:0000256" key="6">
    <source>
        <dbReference type="ARBA" id="ARBA00040778"/>
    </source>
</evidence>
<dbReference type="Proteomes" id="UP001153292">
    <property type="component" value="Chromosome 9"/>
</dbReference>
<keyword evidence="4 8" id="KW-1133">Transmembrane helix</keyword>
<organism evidence="9 10">
    <name type="scientific">Chilo suppressalis</name>
    <name type="common">Asiatic rice borer moth</name>
    <dbReference type="NCBI Taxonomy" id="168631"/>
    <lineage>
        <taxon>Eukaryota</taxon>
        <taxon>Metazoa</taxon>
        <taxon>Ecdysozoa</taxon>
        <taxon>Arthropoda</taxon>
        <taxon>Hexapoda</taxon>
        <taxon>Insecta</taxon>
        <taxon>Pterygota</taxon>
        <taxon>Neoptera</taxon>
        <taxon>Endopterygota</taxon>
        <taxon>Lepidoptera</taxon>
        <taxon>Glossata</taxon>
        <taxon>Ditrysia</taxon>
        <taxon>Pyraloidea</taxon>
        <taxon>Crambidae</taxon>
        <taxon>Crambinae</taxon>
        <taxon>Chilo</taxon>
    </lineage>
</organism>
<dbReference type="EMBL" id="OU963902">
    <property type="protein sequence ID" value="CAH2992103.1"/>
    <property type="molecule type" value="Genomic_DNA"/>
</dbReference>
<evidence type="ECO:0000256" key="8">
    <source>
        <dbReference type="SAM" id="Phobius"/>
    </source>
</evidence>
<evidence type="ECO:0000313" key="10">
    <source>
        <dbReference type="Proteomes" id="UP001153292"/>
    </source>
</evidence>
<dbReference type="InterPro" id="IPR055299">
    <property type="entry name" value="TIMMDC1"/>
</dbReference>
<dbReference type="PANTHER" id="PTHR13002:SF1">
    <property type="entry name" value="COMPLEX I ASSEMBLY FACTOR TIMMDC1, MITOCHONDRIAL"/>
    <property type="match status" value="1"/>
</dbReference>
<evidence type="ECO:0000256" key="3">
    <source>
        <dbReference type="ARBA" id="ARBA00022692"/>
    </source>
</evidence>
<name>A0ABN8LDF9_CHISP</name>
<dbReference type="Pfam" id="PF02466">
    <property type="entry name" value="Tim17"/>
    <property type="match status" value="1"/>
</dbReference>
<evidence type="ECO:0000313" key="9">
    <source>
        <dbReference type="EMBL" id="CAH2992103.1"/>
    </source>
</evidence>
<comment type="similarity">
    <text evidence="2">Belongs to the Tim17/Tim22/Tim23 family.</text>
</comment>
<evidence type="ECO:0000256" key="2">
    <source>
        <dbReference type="ARBA" id="ARBA00008444"/>
    </source>
</evidence>